<proteinExistence type="predicted"/>
<dbReference type="AlphaFoldDB" id="A0A934Q7H0"/>
<name>A0A934Q7H0_9MICO</name>
<keyword evidence="3" id="KW-1185">Reference proteome</keyword>
<comment type="caution">
    <text evidence="2">The sequence shown here is derived from an EMBL/GenBank/DDBJ whole genome shotgun (WGS) entry which is preliminary data.</text>
</comment>
<dbReference type="RefSeq" id="WP_017882575.1">
    <property type="nucleotide sequence ID" value="NZ_JAEHOH010000009.1"/>
</dbReference>
<protein>
    <submittedName>
        <fullName evidence="2">Uncharacterized protein</fullName>
    </submittedName>
</protein>
<dbReference type="EMBL" id="JAEHOH010000009">
    <property type="protein sequence ID" value="MBK0418765.1"/>
    <property type="molecule type" value="Genomic_DNA"/>
</dbReference>
<dbReference type="Proteomes" id="UP000608530">
    <property type="component" value="Unassembled WGS sequence"/>
</dbReference>
<feature type="transmembrane region" description="Helical" evidence="1">
    <location>
        <begin position="22"/>
        <end position="43"/>
    </location>
</feature>
<organism evidence="2 3">
    <name type="scientific">Leucobacter chromiisoli</name>
    <dbReference type="NCBI Taxonomy" id="2796471"/>
    <lineage>
        <taxon>Bacteria</taxon>
        <taxon>Bacillati</taxon>
        <taxon>Actinomycetota</taxon>
        <taxon>Actinomycetes</taxon>
        <taxon>Micrococcales</taxon>
        <taxon>Microbacteriaceae</taxon>
        <taxon>Leucobacter</taxon>
    </lineage>
</organism>
<evidence type="ECO:0000313" key="3">
    <source>
        <dbReference type="Proteomes" id="UP000608530"/>
    </source>
</evidence>
<gene>
    <name evidence="2" type="ORF">JD276_06930</name>
</gene>
<keyword evidence="1" id="KW-0472">Membrane</keyword>
<feature type="transmembrane region" description="Helical" evidence="1">
    <location>
        <begin position="55"/>
        <end position="77"/>
    </location>
</feature>
<keyword evidence="1" id="KW-1133">Transmembrane helix</keyword>
<sequence length="82" mass="8768">MKSQQPAGVPGPDSAYRRHRRFVRLGQLLLALGAVILIVHWLAHLETFGPAQPEGWVDLVAGYPMGALFLLGGGVLAGRKAP</sequence>
<accession>A0A934Q7H0</accession>
<keyword evidence="1" id="KW-0812">Transmembrane</keyword>
<evidence type="ECO:0000313" key="2">
    <source>
        <dbReference type="EMBL" id="MBK0418765.1"/>
    </source>
</evidence>
<evidence type="ECO:0000256" key="1">
    <source>
        <dbReference type="SAM" id="Phobius"/>
    </source>
</evidence>
<reference evidence="2" key="1">
    <citation type="submission" date="2020-12" db="EMBL/GenBank/DDBJ databases">
        <title>Leucobacter sp. CAS1, isolated from Chromium sludge.</title>
        <authorList>
            <person name="Xu Z."/>
        </authorList>
    </citation>
    <scope>NUCLEOTIDE SEQUENCE</scope>
    <source>
        <strain evidence="2">CSA1</strain>
    </source>
</reference>